<sequence length="93" mass="11031">MQCELCERDVEKLTVHHLVPRQKTKRKNEDPGPTINICSACHRQIHTLFDNTRLAQELNCVERLKDEPQMQKFLSWVKKQDPARRVKVHRTSN</sequence>
<evidence type="ECO:0000313" key="3">
    <source>
        <dbReference type="Proteomes" id="UP001442494"/>
    </source>
</evidence>
<dbReference type="PANTHER" id="PTHR37827">
    <property type="entry name" value="TUDOR DOMAIN-CONTAINING PROTEIN"/>
    <property type="match status" value="1"/>
</dbReference>
<name>A0ABV0JV85_9CYAN</name>
<gene>
    <name evidence="2" type="ORF">NDI37_23130</name>
</gene>
<feature type="domain" description="HNH" evidence="1">
    <location>
        <begin position="3"/>
        <end position="47"/>
    </location>
</feature>
<accession>A0ABV0JV85</accession>
<reference evidence="2 3" key="1">
    <citation type="submission" date="2022-04" db="EMBL/GenBank/DDBJ databases">
        <title>Positive selection, recombination, and allopatry shape intraspecific diversity of widespread and dominant cyanobacteria.</title>
        <authorList>
            <person name="Wei J."/>
            <person name="Shu W."/>
            <person name="Hu C."/>
        </authorList>
    </citation>
    <scope>NUCLEOTIDE SEQUENCE [LARGE SCALE GENOMIC DNA]</scope>
    <source>
        <strain evidence="2 3">GB2-A5</strain>
    </source>
</reference>
<keyword evidence="2" id="KW-0540">Nuclease</keyword>
<evidence type="ECO:0000259" key="1">
    <source>
        <dbReference type="Pfam" id="PF01844"/>
    </source>
</evidence>
<dbReference type="InterPro" id="IPR002711">
    <property type="entry name" value="HNH"/>
</dbReference>
<dbReference type="EMBL" id="JAMPKK010000067">
    <property type="protein sequence ID" value="MEP0867347.1"/>
    <property type="molecule type" value="Genomic_DNA"/>
</dbReference>
<organism evidence="2 3">
    <name type="scientific">Funiculus sociatus GB2-A5</name>
    <dbReference type="NCBI Taxonomy" id="2933946"/>
    <lineage>
        <taxon>Bacteria</taxon>
        <taxon>Bacillati</taxon>
        <taxon>Cyanobacteriota</taxon>
        <taxon>Cyanophyceae</taxon>
        <taxon>Coleofasciculales</taxon>
        <taxon>Coleofasciculaceae</taxon>
        <taxon>Funiculus</taxon>
    </lineage>
</organism>
<dbReference type="PANTHER" id="PTHR37827:SF1">
    <property type="entry name" value="HNH DOMAIN-CONTAINING PROTEIN"/>
    <property type="match status" value="1"/>
</dbReference>
<keyword evidence="2" id="KW-0255">Endonuclease</keyword>
<dbReference type="RefSeq" id="WP_190423148.1">
    <property type="nucleotide sequence ID" value="NZ_JAMPKK010000067.1"/>
</dbReference>
<comment type="caution">
    <text evidence="2">The sequence shown here is derived from an EMBL/GenBank/DDBJ whole genome shotgun (WGS) entry which is preliminary data.</text>
</comment>
<keyword evidence="2" id="KW-0378">Hydrolase</keyword>
<keyword evidence="3" id="KW-1185">Reference proteome</keyword>
<dbReference type="Pfam" id="PF01844">
    <property type="entry name" value="HNH"/>
    <property type="match status" value="1"/>
</dbReference>
<evidence type="ECO:0000313" key="2">
    <source>
        <dbReference type="EMBL" id="MEP0867347.1"/>
    </source>
</evidence>
<protein>
    <submittedName>
        <fullName evidence="2">HNH endonuclease</fullName>
    </submittedName>
</protein>
<dbReference type="Proteomes" id="UP001442494">
    <property type="component" value="Unassembled WGS sequence"/>
</dbReference>
<proteinExistence type="predicted"/>
<dbReference type="GO" id="GO:0004519">
    <property type="term" value="F:endonuclease activity"/>
    <property type="evidence" value="ECO:0007669"/>
    <property type="project" value="UniProtKB-KW"/>
</dbReference>